<keyword evidence="2" id="KW-1185">Reference proteome</keyword>
<gene>
    <name evidence="1" type="ORF">GCM10007875_00570</name>
</gene>
<evidence type="ECO:0000313" key="2">
    <source>
        <dbReference type="Proteomes" id="UP001156664"/>
    </source>
</evidence>
<dbReference type="Proteomes" id="UP001156664">
    <property type="component" value="Unassembled WGS sequence"/>
</dbReference>
<sequence length="198" mass="23508">MIELYIGEPWDEMQENSTAFIKNPADMLVGYESPEYPSQLFFDDKKFHFHTPKAKFFVVLFNEKKKVHSIRISPQMDLLPIDDILKIIVDIENQLKENGWFLVLPKENPAFEDNQYWRDKILHARNGASTYWQAADKYQVAISVGGYDDNNWKHEKRYLISMSVGKPWIMSDEEFDQIERKNEEKAKREGKPYVRLVR</sequence>
<accession>A0ABQ5YMF0</accession>
<evidence type="ECO:0000313" key="1">
    <source>
        <dbReference type="EMBL" id="GLR24970.1"/>
    </source>
</evidence>
<organism evidence="1 2">
    <name type="scientific">Limnobacter litoralis</name>
    <dbReference type="NCBI Taxonomy" id="481366"/>
    <lineage>
        <taxon>Bacteria</taxon>
        <taxon>Pseudomonadati</taxon>
        <taxon>Pseudomonadota</taxon>
        <taxon>Betaproteobacteria</taxon>
        <taxon>Burkholderiales</taxon>
        <taxon>Burkholderiaceae</taxon>
        <taxon>Limnobacter</taxon>
    </lineage>
</organism>
<dbReference type="RefSeq" id="WP_284279250.1">
    <property type="nucleotide sequence ID" value="NZ_BSOJ01000001.1"/>
</dbReference>
<dbReference type="EMBL" id="BSOJ01000001">
    <property type="protein sequence ID" value="GLR24970.1"/>
    <property type="molecule type" value="Genomic_DNA"/>
</dbReference>
<reference evidence="2" key="1">
    <citation type="journal article" date="2019" name="Int. J. Syst. Evol. Microbiol.">
        <title>The Global Catalogue of Microorganisms (GCM) 10K type strain sequencing project: providing services to taxonomists for standard genome sequencing and annotation.</title>
        <authorList>
            <consortium name="The Broad Institute Genomics Platform"/>
            <consortium name="The Broad Institute Genome Sequencing Center for Infectious Disease"/>
            <person name="Wu L."/>
            <person name="Ma J."/>
        </authorList>
    </citation>
    <scope>NUCLEOTIDE SEQUENCE [LARGE SCALE GENOMIC DNA]</scope>
    <source>
        <strain evidence="2">NBRC 105857</strain>
    </source>
</reference>
<comment type="caution">
    <text evidence="1">The sequence shown here is derived from an EMBL/GenBank/DDBJ whole genome shotgun (WGS) entry which is preliminary data.</text>
</comment>
<protein>
    <submittedName>
        <fullName evidence="1">Uncharacterized protein</fullName>
    </submittedName>
</protein>
<name>A0ABQ5YMF0_9BURK</name>
<proteinExistence type="predicted"/>